<dbReference type="VEuPathDB" id="VectorBase:GBRI032129"/>
<dbReference type="InterPro" id="IPR003598">
    <property type="entry name" value="Ig_sub2"/>
</dbReference>
<keyword evidence="4" id="KW-0325">Glycoprotein</keyword>
<dbReference type="AlphaFoldDB" id="A0A1A9WU55"/>
<dbReference type="PANTHER" id="PTHR11640">
    <property type="entry name" value="NEPHRIN"/>
    <property type="match status" value="1"/>
</dbReference>
<keyword evidence="5" id="KW-0393">Immunoglobulin domain</keyword>
<dbReference type="InterPro" id="IPR007110">
    <property type="entry name" value="Ig-like_dom"/>
</dbReference>
<evidence type="ECO:0000256" key="3">
    <source>
        <dbReference type="ARBA" id="ARBA00023157"/>
    </source>
</evidence>
<organism evidence="9 10">
    <name type="scientific">Glossina brevipalpis</name>
    <dbReference type="NCBI Taxonomy" id="37001"/>
    <lineage>
        <taxon>Eukaryota</taxon>
        <taxon>Metazoa</taxon>
        <taxon>Ecdysozoa</taxon>
        <taxon>Arthropoda</taxon>
        <taxon>Hexapoda</taxon>
        <taxon>Insecta</taxon>
        <taxon>Pterygota</taxon>
        <taxon>Neoptera</taxon>
        <taxon>Endopterygota</taxon>
        <taxon>Diptera</taxon>
        <taxon>Brachycera</taxon>
        <taxon>Muscomorpha</taxon>
        <taxon>Hippoboscoidea</taxon>
        <taxon>Glossinidae</taxon>
        <taxon>Glossina</taxon>
    </lineage>
</organism>
<sequence>MIPEGPVKESDESNVTLFCNILDANPAILTKVRWYANSTLLKELPDCEETREDLCHIDPSKLLLESIGRGFFYNYSCEGYNTAGWGTRSDDKELLVHYEPGPAVLTHFPLIAVKKKSVTFSCSVDDPGYPESNRFAEEAYEALIGQHFQKQLHVQQQQQKQQQKQQQQLQEQEQEQEPHADNSQLKPKHVLKETHALIDLTNNSFCTLLTLTTFSPQSQILTLLTTTTTTTTTTINNNKRNHYHHHRQHTSHAAYNNNDEYAATATGAVANVGGGVATTMQPTTSTLSLYRKMGKFSFFAQTVMPSFRYRWLRGGRGPLQDVVTKDWTVEPVGLDSRTNYSCYAFNEGGKGVMATVNLEVHAPPFFIKNLPPYTGMLHTSRNANLTCRIECVPRCEISWLKDGVSIDKNDTRYFVKDKYMDASPATGDFESMLSVLHFNMSNWPNKKFDIEGDSANYTCVSTGNTVGPEPTYEWLHNNKTVIRGNALIINTSMMRNDTGRYTCVAFNKHGRNTAETHINVLYKPRCEIERREIDDQDTLICTAYGNPEEAENESVEWLGSGDSKALKDKSFYILTEDYAIARTYRCVANNTAGAGQFCEIEVAEQLAWWQRWDKTTLIILVASILVLLLAVIIICCIIICICRRRRRQDKLYALQLVGESMCLLV</sequence>
<keyword evidence="2 7" id="KW-0472">Membrane</keyword>
<keyword evidence="7" id="KW-1133">Transmembrane helix</keyword>
<keyword evidence="10" id="KW-1185">Reference proteome</keyword>
<dbReference type="PROSITE" id="PS50835">
    <property type="entry name" value="IG_LIKE"/>
    <property type="match status" value="2"/>
</dbReference>
<feature type="transmembrane region" description="Helical" evidence="7">
    <location>
        <begin position="617"/>
        <end position="642"/>
    </location>
</feature>
<evidence type="ECO:0000259" key="8">
    <source>
        <dbReference type="PROSITE" id="PS50835"/>
    </source>
</evidence>
<protein>
    <recommendedName>
        <fullName evidence="8">Ig-like domain-containing protein</fullName>
    </recommendedName>
</protein>
<dbReference type="InterPro" id="IPR036179">
    <property type="entry name" value="Ig-like_dom_sf"/>
</dbReference>
<evidence type="ECO:0000256" key="5">
    <source>
        <dbReference type="ARBA" id="ARBA00023319"/>
    </source>
</evidence>
<feature type="compositionally biased region" description="Low complexity" evidence="6">
    <location>
        <begin position="154"/>
        <end position="171"/>
    </location>
</feature>
<dbReference type="Proteomes" id="UP000091820">
    <property type="component" value="Unassembled WGS sequence"/>
</dbReference>
<feature type="domain" description="Ig-like" evidence="8">
    <location>
        <begin position="524"/>
        <end position="603"/>
    </location>
</feature>
<evidence type="ECO:0000313" key="10">
    <source>
        <dbReference type="Proteomes" id="UP000091820"/>
    </source>
</evidence>
<evidence type="ECO:0000256" key="2">
    <source>
        <dbReference type="ARBA" id="ARBA00023136"/>
    </source>
</evidence>
<evidence type="ECO:0000256" key="6">
    <source>
        <dbReference type="SAM" id="MobiDB-lite"/>
    </source>
</evidence>
<dbReference type="GO" id="GO:0098609">
    <property type="term" value="P:cell-cell adhesion"/>
    <property type="evidence" value="ECO:0007669"/>
    <property type="project" value="TreeGrafter"/>
</dbReference>
<dbReference type="SMART" id="SM00409">
    <property type="entry name" value="IG"/>
    <property type="match status" value="3"/>
</dbReference>
<dbReference type="STRING" id="37001.A0A1A9WU55"/>
<evidence type="ECO:0000313" key="9">
    <source>
        <dbReference type="EnsemblMetazoa" id="GBRI032129-PA"/>
    </source>
</evidence>
<dbReference type="InterPro" id="IPR003599">
    <property type="entry name" value="Ig_sub"/>
</dbReference>
<feature type="region of interest" description="Disordered" evidence="6">
    <location>
        <begin position="154"/>
        <end position="186"/>
    </location>
</feature>
<dbReference type="SUPFAM" id="SSF48726">
    <property type="entry name" value="Immunoglobulin"/>
    <property type="match status" value="4"/>
</dbReference>
<evidence type="ECO:0000256" key="1">
    <source>
        <dbReference type="ARBA" id="ARBA00004479"/>
    </source>
</evidence>
<reference evidence="10" key="1">
    <citation type="submission" date="2014-03" db="EMBL/GenBank/DDBJ databases">
        <authorList>
            <person name="Aksoy S."/>
            <person name="Warren W."/>
            <person name="Wilson R.K."/>
        </authorList>
    </citation>
    <scope>NUCLEOTIDE SEQUENCE [LARGE SCALE GENOMIC DNA]</scope>
    <source>
        <strain evidence="10">IAEA</strain>
    </source>
</reference>
<keyword evidence="3" id="KW-1015">Disulfide bond</keyword>
<dbReference type="GO" id="GO:0050839">
    <property type="term" value="F:cell adhesion molecule binding"/>
    <property type="evidence" value="ECO:0007669"/>
    <property type="project" value="TreeGrafter"/>
</dbReference>
<dbReference type="InterPro" id="IPR051275">
    <property type="entry name" value="Cell_adhesion_signaling"/>
</dbReference>
<dbReference type="EnsemblMetazoa" id="GBRI032129-RA">
    <property type="protein sequence ID" value="GBRI032129-PA"/>
    <property type="gene ID" value="GBRI032129"/>
</dbReference>
<evidence type="ECO:0000256" key="4">
    <source>
        <dbReference type="ARBA" id="ARBA00023180"/>
    </source>
</evidence>
<dbReference type="Pfam" id="PF00047">
    <property type="entry name" value="ig"/>
    <property type="match status" value="1"/>
</dbReference>
<keyword evidence="7" id="KW-0812">Transmembrane</keyword>
<dbReference type="SMART" id="SM00408">
    <property type="entry name" value="IGc2"/>
    <property type="match status" value="1"/>
</dbReference>
<reference evidence="9" key="2">
    <citation type="submission" date="2020-05" db="UniProtKB">
        <authorList>
            <consortium name="EnsemblMetazoa"/>
        </authorList>
    </citation>
    <scope>IDENTIFICATION</scope>
    <source>
        <strain evidence="9">IAEA</strain>
    </source>
</reference>
<dbReference type="InterPro" id="IPR013783">
    <property type="entry name" value="Ig-like_fold"/>
</dbReference>
<comment type="subcellular location">
    <subcellularLocation>
        <location evidence="1">Membrane</location>
        <topology evidence="1">Single-pass type I membrane protein</topology>
    </subcellularLocation>
</comment>
<feature type="domain" description="Ig-like" evidence="8">
    <location>
        <begin position="451"/>
        <end position="519"/>
    </location>
</feature>
<proteinExistence type="predicted"/>
<dbReference type="GO" id="GO:0005911">
    <property type="term" value="C:cell-cell junction"/>
    <property type="evidence" value="ECO:0007669"/>
    <property type="project" value="TreeGrafter"/>
</dbReference>
<accession>A0A1A9WU55</accession>
<name>A0A1A9WU55_9MUSC</name>
<dbReference type="PANTHER" id="PTHR11640:SF31">
    <property type="entry name" value="IRREGULAR CHIASM C-ROUGHEST PROTEIN-RELATED"/>
    <property type="match status" value="1"/>
</dbReference>
<dbReference type="Gene3D" id="2.60.40.10">
    <property type="entry name" value="Immunoglobulins"/>
    <property type="match status" value="2"/>
</dbReference>
<dbReference type="GO" id="GO:0005886">
    <property type="term" value="C:plasma membrane"/>
    <property type="evidence" value="ECO:0007669"/>
    <property type="project" value="TreeGrafter"/>
</dbReference>
<dbReference type="InterPro" id="IPR013151">
    <property type="entry name" value="Immunoglobulin_dom"/>
</dbReference>
<evidence type="ECO:0000256" key="7">
    <source>
        <dbReference type="SAM" id="Phobius"/>
    </source>
</evidence>